<dbReference type="GeneID" id="25402015"/>
<keyword evidence="3" id="KW-1185">Reference proteome</keyword>
<dbReference type="STRING" id="1550241.MA03_07250"/>
<organism evidence="2 3">
    <name type="scientific">Infirmifilum uzonense</name>
    <dbReference type="NCBI Taxonomy" id="1550241"/>
    <lineage>
        <taxon>Archaea</taxon>
        <taxon>Thermoproteota</taxon>
        <taxon>Thermoprotei</taxon>
        <taxon>Thermofilales</taxon>
        <taxon>Thermofilaceae</taxon>
        <taxon>Infirmifilum</taxon>
    </lineage>
</organism>
<dbReference type="RefSeq" id="WP_052884612.1">
    <property type="nucleotide sequence ID" value="NZ_CP009961.1"/>
</dbReference>
<dbReference type="PATRIC" id="fig|1550241.5.peg.1500"/>
<feature type="transmembrane region" description="Helical" evidence="1">
    <location>
        <begin position="6"/>
        <end position="24"/>
    </location>
</feature>
<evidence type="ECO:0000256" key="1">
    <source>
        <dbReference type="SAM" id="Phobius"/>
    </source>
</evidence>
<sequence length="104" mass="10858">MRVDAVVAMAVAVGGTLLLLALYARLYSAYAGALDCYAAAQRVAKNASLYASNPLAYTPPRGLRVTFYYSNGTVVARGSASRSRCYAYALANAGGVVVLVRVDG</sequence>
<gene>
    <name evidence="2" type="ORF">MA03_07250</name>
</gene>
<evidence type="ECO:0000313" key="2">
    <source>
        <dbReference type="EMBL" id="AKG39076.1"/>
    </source>
</evidence>
<dbReference type="AlphaFoldDB" id="A0A0F7CLA6"/>
<keyword evidence="1" id="KW-0472">Membrane</keyword>
<dbReference type="HOGENOM" id="CLU_2243997_0_0_2"/>
<name>A0A0F7CLA6_9CREN</name>
<reference evidence="2 3" key="1">
    <citation type="journal article" date="2015" name="Stand. Genomic Sci.">
        <title>Complete genome sequence of and proposal of Thermofilum uzonense sp. nov. a novel hyperthermophilic crenarchaeon and emended description of the genus Thermofilum.</title>
        <authorList>
            <person name="Toshchakov S.V."/>
            <person name="Korzhenkov A.A."/>
            <person name="Samarov N.I."/>
            <person name="Mazunin I.O."/>
            <person name="Mozhey O.I."/>
            <person name="Shmyr I.S."/>
            <person name="Derbikova K.S."/>
            <person name="Taranov E.A."/>
            <person name="Dominova I.N."/>
            <person name="Bonch-Osmolovskaya E.A."/>
            <person name="Patrushev M.V."/>
            <person name="Podosokorskaya O.A."/>
            <person name="Kublanov I.V."/>
        </authorList>
    </citation>
    <scope>NUCLEOTIDE SEQUENCE [LARGE SCALE GENOMIC DNA]</scope>
    <source>
        <strain evidence="2 3">1807-2</strain>
    </source>
</reference>
<evidence type="ECO:0000313" key="3">
    <source>
        <dbReference type="Proteomes" id="UP000067434"/>
    </source>
</evidence>
<protein>
    <submittedName>
        <fullName evidence="2">Uncharacterized protein</fullName>
    </submittedName>
</protein>
<dbReference type="Proteomes" id="UP000067434">
    <property type="component" value="Chromosome"/>
</dbReference>
<dbReference type="EMBL" id="CP009961">
    <property type="protein sequence ID" value="AKG39076.1"/>
    <property type="molecule type" value="Genomic_DNA"/>
</dbReference>
<proteinExistence type="predicted"/>
<keyword evidence="1" id="KW-0812">Transmembrane</keyword>
<keyword evidence="1" id="KW-1133">Transmembrane helix</keyword>
<dbReference type="KEGG" id="thf:MA03_07250"/>
<accession>A0A0F7CLA6</accession>